<name>A0AAD4X340_9MAGN</name>
<evidence type="ECO:0008006" key="4">
    <source>
        <dbReference type="Google" id="ProtNLM"/>
    </source>
</evidence>
<keyword evidence="1" id="KW-0472">Membrane</keyword>
<dbReference type="Proteomes" id="UP001202328">
    <property type="component" value="Unassembled WGS sequence"/>
</dbReference>
<dbReference type="Gene3D" id="1.20.1250.20">
    <property type="entry name" value="MFS general substrate transporter like domains"/>
    <property type="match status" value="1"/>
</dbReference>
<comment type="caution">
    <text evidence="2">The sequence shown here is derived from an EMBL/GenBank/DDBJ whole genome shotgun (WGS) entry which is preliminary data.</text>
</comment>
<feature type="transmembrane region" description="Helical" evidence="1">
    <location>
        <begin position="130"/>
        <end position="148"/>
    </location>
</feature>
<evidence type="ECO:0000313" key="3">
    <source>
        <dbReference type="Proteomes" id="UP001202328"/>
    </source>
</evidence>
<feature type="transmembrane region" description="Helical" evidence="1">
    <location>
        <begin position="99"/>
        <end position="123"/>
    </location>
</feature>
<dbReference type="EMBL" id="JAJJMB010017971">
    <property type="protein sequence ID" value="KAI3833286.1"/>
    <property type="molecule type" value="Genomic_DNA"/>
</dbReference>
<dbReference type="SUPFAM" id="SSF103473">
    <property type="entry name" value="MFS general substrate transporter"/>
    <property type="match status" value="1"/>
</dbReference>
<proteinExistence type="predicted"/>
<protein>
    <recommendedName>
        <fullName evidence="4">Proton-dependent oligopeptide transporter family</fullName>
    </recommendedName>
</protein>
<evidence type="ECO:0000313" key="2">
    <source>
        <dbReference type="EMBL" id="KAI3833286.1"/>
    </source>
</evidence>
<reference evidence="2" key="1">
    <citation type="submission" date="2022-04" db="EMBL/GenBank/DDBJ databases">
        <title>A functionally conserved STORR gene fusion in Papaver species that diverged 16.8 million years ago.</title>
        <authorList>
            <person name="Catania T."/>
        </authorList>
    </citation>
    <scope>NUCLEOTIDE SEQUENCE</scope>
    <source>
        <strain evidence="2">S-188037</strain>
    </source>
</reference>
<gene>
    <name evidence="2" type="ORF">MKW98_006385</name>
</gene>
<keyword evidence="3" id="KW-1185">Reference proteome</keyword>
<evidence type="ECO:0000256" key="1">
    <source>
        <dbReference type="SAM" id="Phobius"/>
    </source>
</evidence>
<keyword evidence="1" id="KW-1133">Transmembrane helix</keyword>
<dbReference type="PANTHER" id="PTHR11654">
    <property type="entry name" value="OLIGOPEPTIDE TRANSPORTER-RELATED"/>
    <property type="match status" value="1"/>
</dbReference>
<sequence>MGLNGGSENQEHGQYESLLDQGDYEDGLGSPISSIISIVEGVVDYILESNNRSPNKVGIGGWRSAWFIIVVEILETMAYYGIASNLITYLTGPLHQSTAIAAFNINVWSGVVWMLPLLTAFIADSYLGRYRTILFSSLIYLLVTSLSLPNDHMVSCASIRP</sequence>
<accession>A0AAD4X340</accession>
<organism evidence="2 3">
    <name type="scientific">Papaver atlanticum</name>
    <dbReference type="NCBI Taxonomy" id="357466"/>
    <lineage>
        <taxon>Eukaryota</taxon>
        <taxon>Viridiplantae</taxon>
        <taxon>Streptophyta</taxon>
        <taxon>Embryophyta</taxon>
        <taxon>Tracheophyta</taxon>
        <taxon>Spermatophyta</taxon>
        <taxon>Magnoliopsida</taxon>
        <taxon>Ranunculales</taxon>
        <taxon>Papaveraceae</taxon>
        <taxon>Papaveroideae</taxon>
        <taxon>Papaver</taxon>
    </lineage>
</organism>
<keyword evidence="1" id="KW-0812">Transmembrane</keyword>
<dbReference type="InterPro" id="IPR036259">
    <property type="entry name" value="MFS_trans_sf"/>
</dbReference>
<dbReference type="AlphaFoldDB" id="A0AAD4X340"/>
<feature type="transmembrane region" description="Helical" evidence="1">
    <location>
        <begin position="65"/>
        <end position="87"/>
    </location>
</feature>